<keyword evidence="2" id="KW-0812">Transmembrane</keyword>
<keyword evidence="2" id="KW-0472">Membrane</keyword>
<evidence type="ECO:0000256" key="2">
    <source>
        <dbReference type="SAM" id="Phobius"/>
    </source>
</evidence>
<dbReference type="AlphaFoldDB" id="A0A2P9DDH4"/>
<organism evidence="4 5">
    <name type="scientific">Plasmodium reichenowi</name>
    <dbReference type="NCBI Taxonomy" id="5854"/>
    <lineage>
        <taxon>Eukaryota</taxon>
        <taxon>Sar</taxon>
        <taxon>Alveolata</taxon>
        <taxon>Apicomplexa</taxon>
        <taxon>Aconoidasida</taxon>
        <taxon>Haemosporida</taxon>
        <taxon>Plasmodiidae</taxon>
        <taxon>Plasmodium</taxon>
        <taxon>Plasmodium (Laverania)</taxon>
    </lineage>
</organism>
<dbReference type="OrthoDB" id="378187at2759"/>
<dbReference type="NCBIfam" id="TIGR01639">
    <property type="entry name" value="P_fal_TIGR01639"/>
    <property type="match status" value="1"/>
</dbReference>
<dbReference type="InterPro" id="IPR019111">
    <property type="entry name" value="PRESA_N"/>
</dbReference>
<evidence type="ECO:0000256" key="1">
    <source>
        <dbReference type="SAM" id="MobiDB-lite"/>
    </source>
</evidence>
<dbReference type="PANTHER" id="PTHR36193">
    <property type="entry name" value="PHISTB DOMAIN-CONTAINING RESA-LIKE PROTEIN 1"/>
    <property type="match status" value="1"/>
</dbReference>
<accession>A0A2P9DDH4</accession>
<proteinExistence type="predicted"/>
<dbReference type="EMBL" id="LT969572">
    <property type="protein sequence ID" value="SOV79095.1"/>
    <property type="molecule type" value="Genomic_DNA"/>
</dbReference>
<evidence type="ECO:0000313" key="5">
    <source>
        <dbReference type="Proteomes" id="UP000240500"/>
    </source>
</evidence>
<dbReference type="Proteomes" id="UP000240500">
    <property type="component" value="Chromosome 9"/>
</dbReference>
<dbReference type="InterPro" id="IPR006526">
    <property type="entry name" value="Export_prot_PHISTa/b/c"/>
</dbReference>
<name>A0A2P9DDH4_PLARE</name>
<feature type="domain" description="Plasmodium RESA N-terminal" evidence="3">
    <location>
        <begin position="98"/>
        <end position="221"/>
    </location>
</feature>
<dbReference type="Gene3D" id="6.10.280.180">
    <property type="entry name" value="Plasmodium RESA, N-terminal helical domain"/>
    <property type="match status" value="1"/>
</dbReference>
<feature type="region of interest" description="Disordered" evidence="1">
    <location>
        <begin position="66"/>
        <end position="93"/>
    </location>
</feature>
<evidence type="ECO:0000259" key="3">
    <source>
        <dbReference type="Pfam" id="PF09687"/>
    </source>
</evidence>
<dbReference type="Pfam" id="PF09687">
    <property type="entry name" value="PRESAN"/>
    <property type="match status" value="1"/>
</dbReference>
<feature type="compositionally biased region" description="Basic and acidic residues" evidence="1">
    <location>
        <begin position="281"/>
        <end position="317"/>
    </location>
</feature>
<protein>
    <recommendedName>
        <fullName evidence="3">Plasmodium RESA N-terminal domain-containing protein</fullName>
    </recommendedName>
</protein>
<evidence type="ECO:0000313" key="4">
    <source>
        <dbReference type="EMBL" id="SOV79095.1"/>
    </source>
</evidence>
<dbReference type="PANTHER" id="PTHR36193:SF23">
    <property type="entry name" value="PHISTB DOMAIN-CONTAINING RESA-LIKE PROTEIN 1"/>
    <property type="match status" value="1"/>
</dbReference>
<feature type="region of interest" description="Disordered" evidence="1">
    <location>
        <begin position="281"/>
        <end position="394"/>
    </location>
</feature>
<feature type="compositionally biased region" description="Low complexity" evidence="1">
    <location>
        <begin position="318"/>
        <end position="372"/>
    </location>
</feature>
<gene>
    <name evidence="4" type="ORF">PRG01_0944500</name>
</gene>
<dbReference type="InterPro" id="IPR044885">
    <property type="entry name" value="PRESA_N_sf"/>
</dbReference>
<sequence length="394" mass="47022">MVVSTYNNTRRNDLRYVLKRHTLLSLFSIICMLSLNLSIFEFNNNNYGFHYNKRYFKSLAEGSSEEHTNLRSHSTSDPKNNEEKPSSHEMNKCDMKKYTAEEINELIDNSNESISRNDMHIIFSFVHDSEIEKFKKVEENVFKFIESIAETYKIPDDFKVKKFKYAHLEMEGYLIKQEKFLLQYAFLSLNGNVCERKHFKEVLKYVKREWAEFRKMMFELWKEKLTSEFREHGEMLNQKRKLKQHELDRRAQREKMLEEHSRGIFAKGYLGEVESETIKKETEHHKNVCEDNAEKSQKQKIENKKITVEEVKFEEPKSQQQKVEPPKVQQQKVEPPKVQQQKVEPPKLQQQKVEPPKVQQQKVKPPKVQQQKNKNEKGQKQVCSKVKGNNLKKK</sequence>
<reference evidence="4 5" key="1">
    <citation type="submission" date="2016-09" db="EMBL/GenBank/DDBJ databases">
        <authorList>
            <consortium name="Pathogen Informatics"/>
        </authorList>
    </citation>
    <scope>NUCLEOTIDE SEQUENCE [LARGE SCALE GENOMIC DNA]</scope>
</reference>
<dbReference type="VEuPathDB" id="PlasmoDB:PRCDC_0934900"/>
<dbReference type="VEuPathDB" id="PlasmoDB:PRG01_0944500"/>
<keyword evidence="2" id="KW-1133">Transmembrane helix</keyword>
<feature type="transmembrane region" description="Helical" evidence="2">
    <location>
        <begin position="21"/>
        <end position="40"/>
    </location>
</feature>